<dbReference type="PANTHER" id="PTHR23019:SF0">
    <property type="entry name" value="NUCLEAR PORE MEMBRANE GLYCOPROTEIN 210"/>
    <property type="match status" value="1"/>
</dbReference>
<keyword evidence="5" id="KW-1185">Reference proteome</keyword>
<feature type="region of interest" description="Disordered" evidence="1">
    <location>
        <begin position="1"/>
        <end position="20"/>
    </location>
</feature>
<reference evidence="4" key="2">
    <citation type="submission" date="2023-05" db="EMBL/GenBank/DDBJ databases">
        <authorList>
            <person name="Schelkunov M.I."/>
        </authorList>
    </citation>
    <scope>NUCLEOTIDE SEQUENCE</scope>
    <source>
        <strain evidence="4">Hsosn_3</strain>
        <tissue evidence="4">Leaf</tissue>
    </source>
</reference>
<evidence type="ECO:0000313" key="4">
    <source>
        <dbReference type="EMBL" id="KAK1377692.1"/>
    </source>
</evidence>
<keyword evidence="2" id="KW-0472">Membrane</keyword>
<evidence type="ECO:0000256" key="2">
    <source>
        <dbReference type="SAM" id="Phobius"/>
    </source>
</evidence>
<evidence type="ECO:0000259" key="3">
    <source>
        <dbReference type="Pfam" id="PF24427"/>
    </source>
</evidence>
<protein>
    <recommendedName>
        <fullName evidence="3">Nuclear pore complex protein GP210 C-terminal Ig-like domain-containing protein</fullName>
    </recommendedName>
</protein>
<feature type="transmembrane region" description="Helical" evidence="2">
    <location>
        <begin position="139"/>
        <end position="161"/>
    </location>
</feature>
<dbReference type="EMBL" id="JAUIZM010000006">
    <property type="protein sequence ID" value="KAK1377692.1"/>
    <property type="molecule type" value="Genomic_DNA"/>
</dbReference>
<sequence length="167" mass="18173">MSKEDTSVSVDASSRGAKEISGPGSATFTGGFGILEIYHNSVILLHLPSISNKSVITVIDNTDIKAQWQDRDQILITRIHRGSQGIASHEEYDVKVHSVKGLKDKVIISIAANGQRVEIDVNYESEKGISTSDKAMDSFLNVCSYIFIVLFLSMVIGYAAMDIAGYT</sequence>
<dbReference type="AlphaFoldDB" id="A0AAD8I211"/>
<dbReference type="PANTHER" id="PTHR23019">
    <property type="entry name" value="NUCLEAR PORE MEMBRANE GLYCOPROTEIN GP210-RELATED"/>
    <property type="match status" value="1"/>
</dbReference>
<name>A0AAD8I211_9APIA</name>
<dbReference type="InterPro" id="IPR045197">
    <property type="entry name" value="NUP210-like"/>
</dbReference>
<evidence type="ECO:0000256" key="1">
    <source>
        <dbReference type="SAM" id="MobiDB-lite"/>
    </source>
</evidence>
<dbReference type="Proteomes" id="UP001237642">
    <property type="component" value="Unassembled WGS sequence"/>
</dbReference>
<dbReference type="InterPro" id="IPR056233">
    <property type="entry name" value="Ig_GP210_16th"/>
</dbReference>
<organism evidence="4 5">
    <name type="scientific">Heracleum sosnowskyi</name>
    <dbReference type="NCBI Taxonomy" id="360622"/>
    <lineage>
        <taxon>Eukaryota</taxon>
        <taxon>Viridiplantae</taxon>
        <taxon>Streptophyta</taxon>
        <taxon>Embryophyta</taxon>
        <taxon>Tracheophyta</taxon>
        <taxon>Spermatophyta</taxon>
        <taxon>Magnoliopsida</taxon>
        <taxon>eudicotyledons</taxon>
        <taxon>Gunneridae</taxon>
        <taxon>Pentapetalae</taxon>
        <taxon>asterids</taxon>
        <taxon>campanulids</taxon>
        <taxon>Apiales</taxon>
        <taxon>Apiaceae</taxon>
        <taxon>Apioideae</taxon>
        <taxon>apioid superclade</taxon>
        <taxon>Tordylieae</taxon>
        <taxon>Tordyliinae</taxon>
        <taxon>Heracleum</taxon>
    </lineage>
</organism>
<proteinExistence type="predicted"/>
<comment type="caution">
    <text evidence="4">The sequence shown here is derived from an EMBL/GenBank/DDBJ whole genome shotgun (WGS) entry which is preliminary data.</text>
</comment>
<dbReference type="Pfam" id="PF24427">
    <property type="entry name" value="Ig_GP210_16th"/>
    <property type="match status" value="1"/>
</dbReference>
<gene>
    <name evidence="4" type="ORF">POM88_024436</name>
</gene>
<keyword evidence="2" id="KW-0812">Transmembrane</keyword>
<evidence type="ECO:0000313" key="5">
    <source>
        <dbReference type="Proteomes" id="UP001237642"/>
    </source>
</evidence>
<reference evidence="4" key="1">
    <citation type="submission" date="2023-02" db="EMBL/GenBank/DDBJ databases">
        <title>Genome of toxic invasive species Heracleum sosnowskyi carries increased number of genes despite the absence of recent whole-genome duplications.</title>
        <authorList>
            <person name="Schelkunov M."/>
            <person name="Shtratnikova V."/>
            <person name="Makarenko M."/>
            <person name="Klepikova A."/>
            <person name="Omelchenko D."/>
            <person name="Novikova G."/>
            <person name="Obukhova E."/>
            <person name="Bogdanov V."/>
            <person name="Penin A."/>
            <person name="Logacheva M."/>
        </authorList>
    </citation>
    <scope>NUCLEOTIDE SEQUENCE</scope>
    <source>
        <strain evidence="4">Hsosn_3</strain>
        <tissue evidence="4">Leaf</tissue>
    </source>
</reference>
<accession>A0AAD8I211</accession>
<keyword evidence="2" id="KW-1133">Transmembrane helix</keyword>
<feature type="domain" description="Nuclear pore complex protein GP210 C-terminal Ig-like" evidence="3">
    <location>
        <begin position="45"/>
        <end position="124"/>
    </location>
</feature>